<reference evidence="5 6" key="1">
    <citation type="journal article" date="2022" name="Syst. Appl. Microbiol.">
        <title>Rhodopirellula aestuarii sp. nov., a novel member of the genus Rhodopirellula isolated from brackish sediments collected in the Tagus River estuary, Portugal.</title>
        <authorList>
            <person name="Vitorino I.R."/>
            <person name="Klimek D."/>
            <person name="Calusinska M."/>
            <person name="Lobo-da-Cunha A."/>
            <person name="Vasconcelos V."/>
            <person name="Lage O.M."/>
        </authorList>
    </citation>
    <scope>NUCLEOTIDE SEQUENCE [LARGE SCALE GENOMIC DNA]</scope>
    <source>
        <strain evidence="5 6">ICT_H3.1</strain>
    </source>
</reference>
<protein>
    <submittedName>
        <fullName evidence="5">ATP-grasp domain-containing protein</fullName>
    </submittedName>
</protein>
<evidence type="ECO:0000313" key="6">
    <source>
        <dbReference type="Proteomes" id="UP001202961"/>
    </source>
</evidence>
<sequence>MRLAAARLRRETSVLFSRKDDWNEQIAGVLTGYTPFCYAFSQVKLSQFELLFPMTVPDQRYLNRHARYLHGSKAIVPSEDVLDLCEDKMAWSMRLAELGFGECVPASGVRMDYPYVLKKRVSAYGDGTAVIQNAEQEREFESLLRADTHFVQEYVEGETEYAAHAIVVKGEIVFSRACKYYFPTGPYVKGRAHRAIHRETFECAPHLDLFAEILRAINYEGICCIDFKITCDGGVKIFEINPRFGATMALFINDALPAYEQAVRGY</sequence>
<dbReference type="Gene3D" id="3.30.470.20">
    <property type="entry name" value="ATP-grasp fold, B domain"/>
    <property type="match status" value="1"/>
</dbReference>
<gene>
    <name evidence="5" type="ORF">NB063_26835</name>
</gene>
<dbReference type="Proteomes" id="UP001202961">
    <property type="component" value="Unassembled WGS sequence"/>
</dbReference>
<dbReference type="SUPFAM" id="SSF56059">
    <property type="entry name" value="Glutathione synthetase ATP-binding domain-like"/>
    <property type="match status" value="1"/>
</dbReference>
<evidence type="ECO:0000259" key="4">
    <source>
        <dbReference type="PROSITE" id="PS50975"/>
    </source>
</evidence>
<evidence type="ECO:0000256" key="3">
    <source>
        <dbReference type="PROSITE-ProRule" id="PRU00409"/>
    </source>
</evidence>
<keyword evidence="6" id="KW-1185">Reference proteome</keyword>
<dbReference type="EMBL" id="JAMQBK010000082">
    <property type="protein sequence ID" value="MCM2374249.1"/>
    <property type="molecule type" value="Genomic_DNA"/>
</dbReference>
<keyword evidence="1 3" id="KW-0547">Nucleotide-binding</keyword>
<dbReference type="RefSeq" id="WP_250932138.1">
    <property type="nucleotide sequence ID" value="NZ_JAMQBK010000082.1"/>
</dbReference>
<dbReference type="Pfam" id="PF02222">
    <property type="entry name" value="ATP-grasp"/>
    <property type="match status" value="1"/>
</dbReference>
<keyword evidence="2 3" id="KW-0067">ATP-binding</keyword>
<evidence type="ECO:0000313" key="5">
    <source>
        <dbReference type="EMBL" id="MCM2374249.1"/>
    </source>
</evidence>
<feature type="domain" description="ATP-grasp" evidence="4">
    <location>
        <begin position="66"/>
        <end position="266"/>
    </location>
</feature>
<dbReference type="InterPro" id="IPR003135">
    <property type="entry name" value="ATP-grasp_carboxylate-amine"/>
</dbReference>
<organism evidence="5 6">
    <name type="scientific">Aporhodopirellula aestuarii</name>
    <dbReference type="NCBI Taxonomy" id="2950107"/>
    <lineage>
        <taxon>Bacteria</taxon>
        <taxon>Pseudomonadati</taxon>
        <taxon>Planctomycetota</taxon>
        <taxon>Planctomycetia</taxon>
        <taxon>Pirellulales</taxon>
        <taxon>Pirellulaceae</taxon>
        <taxon>Aporhodopirellula</taxon>
    </lineage>
</organism>
<name>A0ABT0UBK0_9BACT</name>
<dbReference type="InterPro" id="IPR011761">
    <property type="entry name" value="ATP-grasp"/>
</dbReference>
<evidence type="ECO:0000256" key="2">
    <source>
        <dbReference type="ARBA" id="ARBA00022840"/>
    </source>
</evidence>
<accession>A0ABT0UBK0</accession>
<evidence type="ECO:0000256" key="1">
    <source>
        <dbReference type="ARBA" id="ARBA00022741"/>
    </source>
</evidence>
<proteinExistence type="predicted"/>
<comment type="caution">
    <text evidence="5">The sequence shown here is derived from an EMBL/GenBank/DDBJ whole genome shotgun (WGS) entry which is preliminary data.</text>
</comment>
<dbReference type="PROSITE" id="PS50975">
    <property type="entry name" value="ATP_GRASP"/>
    <property type="match status" value="1"/>
</dbReference>